<dbReference type="EMBL" id="LR031873">
    <property type="protein sequence ID" value="VDD09893.1"/>
    <property type="molecule type" value="Genomic_DNA"/>
</dbReference>
<accession>A0A3P6BVI6</accession>
<dbReference type="AlphaFoldDB" id="A0A3P6BVI6"/>
<organism evidence="1">
    <name type="scientific">Brassica oleracea</name>
    <name type="common">Wild cabbage</name>
    <dbReference type="NCBI Taxonomy" id="3712"/>
    <lineage>
        <taxon>Eukaryota</taxon>
        <taxon>Viridiplantae</taxon>
        <taxon>Streptophyta</taxon>
        <taxon>Embryophyta</taxon>
        <taxon>Tracheophyta</taxon>
        <taxon>Spermatophyta</taxon>
        <taxon>Magnoliopsida</taxon>
        <taxon>eudicotyledons</taxon>
        <taxon>Gunneridae</taxon>
        <taxon>Pentapetalae</taxon>
        <taxon>rosids</taxon>
        <taxon>malvids</taxon>
        <taxon>Brassicales</taxon>
        <taxon>Brassicaceae</taxon>
        <taxon>Brassiceae</taxon>
        <taxon>Brassica</taxon>
    </lineage>
</organism>
<proteinExistence type="predicted"/>
<reference evidence="1" key="1">
    <citation type="submission" date="2018-11" db="EMBL/GenBank/DDBJ databases">
        <authorList>
            <consortium name="Genoscope - CEA"/>
            <person name="William W."/>
        </authorList>
    </citation>
    <scope>NUCLEOTIDE SEQUENCE</scope>
</reference>
<evidence type="ECO:0000313" key="1">
    <source>
        <dbReference type="EMBL" id="VDD09893.1"/>
    </source>
</evidence>
<name>A0A3P6BVI6_BRAOL</name>
<protein>
    <submittedName>
        <fullName evidence="1">Uncharacterized protein</fullName>
    </submittedName>
</protein>
<gene>
    <name evidence="1" type="ORF">BOLC4T25344H</name>
</gene>
<sequence>MFSFSSISLDRESVLLGSVDAIDWVLRFCFRVSNSLNRSFIYCCSDPGKRLNPYGIIVENVDVEKPSLTD</sequence>